<gene>
    <name evidence="1" type="primary">clsB</name>
    <name evidence="3" type="ORF">EV685_2315</name>
</gene>
<protein>
    <recommendedName>
        <fullName evidence="1">Cardiolipin synthase B</fullName>
        <shortName evidence="1">CL synthase</shortName>
        <ecNumber evidence="1">2.7.8.-</ecNumber>
    </recommendedName>
</protein>
<dbReference type="EMBL" id="SGWV01000009">
    <property type="protein sequence ID" value="RZS54831.1"/>
    <property type="molecule type" value="Genomic_DNA"/>
</dbReference>
<keyword evidence="1" id="KW-0808">Transferase</keyword>
<dbReference type="InterPro" id="IPR030872">
    <property type="entry name" value="Cardiolipin_synth_ClsB"/>
</dbReference>
<keyword evidence="1" id="KW-0594">Phospholipid biosynthesis</keyword>
<keyword evidence="1" id="KW-1208">Phospholipid metabolism</keyword>
<name>A0A4Q7LKV0_9BURK</name>
<dbReference type="HAMAP" id="MF_01917">
    <property type="entry name" value="Cardiolipin_synth_ClsB"/>
    <property type="match status" value="1"/>
</dbReference>
<evidence type="ECO:0000259" key="2">
    <source>
        <dbReference type="PROSITE" id="PS50035"/>
    </source>
</evidence>
<dbReference type="NCBIfam" id="NF008427">
    <property type="entry name" value="PRK11263.1"/>
    <property type="match status" value="1"/>
</dbReference>
<sequence length="459" mass="51066">MNAPTPSPPAGRLRPSLRRGRYGWYLLQRPVLRDGHAVTLLRGGAQLFPAMCAAIAAAQREVWLATYIFNDDEQALVVADALVAAAARGVRVRVVIDGFGTKHSRSRIEQRLAASPGIAVETGRPSRRLQLAVFRPIERWTHWLQPGQLRRLHMKLCTVDDTVGYIGGINLIDDHVDLNHGRTEAPRLDYALAVSGPVVETMRQVVRAMWSRAWHGSDWRDALRRLVVAPQPMQRLRGLLRELRMPLRPGAEGVADGQPPGGSSPAATMRAALVVRDNVRQRRTIERACVEAMRGAQRRIWLVTPYFYPGTGFRLALADAARRGVEVRLLLQGKADYRLAAWAARALYRELHQHGVHIHEYLPAFLHAKVMLIDDDWCTVGSSNIDPLSLLLNLEANLIVSDAGFCATLATELEGAMADSREVLPDSLREAGWVRLARRAVVAWVAYVYLRVAGVTGRY</sequence>
<feature type="active site" evidence="1">
    <location>
        <position position="374"/>
    </location>
</feature>
<keyword evidence="4" id="KW-1185">Reference proteome</keyword>
<feature type="active site" evidence="1">
    <location>
        <position position="160"/>
    </location>
</feature>
<dbReference type="InterPro" id="IPR025202">
    <property type="entry name" value="PLD-like_dom"/>
</dbReference>
<proteinExistence type="inferred from homology"/>
<dbReference type="EC" id="2.7.8.-" evidence="1"/>
<dbReference type="PROSITE" id="PS50035">
    <property type="entry name" value="PLD"/>
    <property type="match status" value="2"/>
</dbReference>
<dbReference type="GO" id="GO:0008808">
    <property type="term" value="F:cardiolipin synthase activity"/>
    <property type="evidence" value="ECO:0007669"/>
    <property type="project" value="InterPro"/>
</dbReference>
<feature type="active site" evidence="1">
    <location>
        <position position="155"/>
    </location>
</feature>
<dbReference type="SMART" id="SM00155">
    <property type="entry name" value="PLDc"/>
    <property type="match status" value="2"/>
</dbReference>
<dbReference type="PANTHER" id="PTHR21248">
    <property type="entry name" value="CARDIOLIPIN SYNTHASE"/>
    <property type="match status" value="1"/>
</dbReference>
<dbReference type="Gene3D" id="3.30.870.10">
    <property type="entry name" value="Endonuclease Chain A"/>
    <property type="match status" value="2"/>
</dbReference>
<evidence type="ECO:0000313" key="4">
    <source>
        <dbReference type="Proteomes" id="UP000293433"/>
    </source>
</evidence>
<feature type="domain" description="PLD phosphodiesterase" evidence="2">
    <location>
        <begin position="148"/>
        <end position="175"/>
    </location>
</feature>
<keyword evidence="1" id="KW-1003">Cell membrane</keyword>
<dbReference type="Proteomes" id="UP000293433">
    <property type="component" value="Unassembled WGS sequence"/>
</dbReference>
<dbReference type="GO" id="GO:0005886">
    <property type="term" value="C:plasma membrane"/>
    <property type="evidence" value="ECO:0007669"/>
    <property type="project" value="UniProtKB-SubCell"/>
</dbReference>
<organism evidence="3 4">
    <name type="scientific">Sphaerotilus mobilis</name>
    <dbReference type="NCBI Taxonomy" id="47994"/>
    <lineage>
        <taxon>Bacteria</taxon>
        <taxon>Pseudomonadati</taxon>
        <taxon>Pseudomonadota</taxon>
        <taxon>Betaproteobacteria</taxon>
        <taxon>Burkholderiales</taxon>
        <taxon>Sphaerotilaceae</taxon>
        <taxon>Sphaerotilus</taxon>
    </lineage>
</organism>
<keyword evidence="1" id="KW-0472">Membrane</keyword>
<dbReference type="Pfam" id="PF13091">
    <property type="entry name" value="PLDc_2"/>
    <property type="match status" value="2"/>
</dbReference>
<dbReference type="InterPro" id="IPR001736">
    <property type="entry name" value="PLipase_D/transphosphatidylase"/>
</dbReference>
<feature type="active site" evidence="1">
    <location>
        <position position="369"/>
    </location>
</feature>
<comment type="function">
    <text evidence="1">Catalyzes the phosphatidyl group transfer from one phosphatidylglycerol molecule to another to form cardiolipin (CL) (diphosphatidylglycerol) and glycerol.</text>
</comment>
<comment type="caution">
    <text evidence="3">The sequence shown here is derived from an EMBL/GenBank/DDBJ whole genome shotgun (WGS) entry which is preliminary data.</text>
</comment>
<dbReference type="AlphaFoldDB" id="A0A4Q7LKV0"/>
<evidence type="ECO:0000313" key="3">
    <source>
        <dbReference type="EMBL" id="RZS54831.1"/>
    </source>
</evidence>
<dbReference type="PANTHER" id="PTHR21248:SF22">
    <property type="entry name" value="PHOSPHOLIPASE D"/>
    <property type="match status" value="1"/>
</dbReference>
<dbReference type="RefSeq" id="WP_130482150.1">
    <property type="nucleotide sequence ID" value="NZ_SGWV01000009.1"/>
</dbReference>
<comment type="subcellular location">
    <subcellularLocation>
        <location evidence="1">Cell membrane</location>
        <topology evidence="1">Peripheral membrane protein</topology>
    </subcellularLocation>
</comment>
<dbReference type="SUPFAM" id="SSF56024">
    <property type="entry name" value="Phospholipase D/nuclease"/>
    <property type="match status" value="2"/>
</dbReference>
<comment type="catalytic activity">
    <reaction evidence="1">
        <text>2 a 1,2-diacyl-sn-glycero-3-phospho-(1'-sn-glycerol) = a cardiolipin + glycerol</text>
        <dbReference type="Rhea" id="RHEA:31451"/>
        <dbReference type="ChEBI" id="CHEBI:17754"/>
        <dbReference type="ChEBI" id="CHEBI:62237"/>
        <dbReference type="ChEBI" id="CHEBI:64716"/>
    </reaction>
</comment>
<evidence type="ECO:0000256" key="1">
    <source>
        <dbReference type="HAMAP-Rule" id="MF_01917"/>
    </source>
</evidence>
<comment type="similarity">
    <text evidence="1">Belongs to the phospholipase D family. Cardiolipin synthase subfamily. ClsB sub-subfamily.</text>
</comment>
<dbReference type="GO" id="GO:0032049">
    <property type="term" value="P:cardiolipin biosynthetic process"/>
    <property type="evidence" value="ECO:0007669"/>
    <property type="project" value="InterPro"/>
</dbReference>
<accession>A0A4Q7LKV0</accession>
<feature type="active site" evidence="1">
    <location>
        <position position="367"/>
    </location>
</feature>
<keyword evidence="1" id="KW-0443">Lipid metabolism</keyword>
<keyword evidence="1" id="KW-0444">Lipid biosynthesis</keyword>
<feature type="active site" evidence="1">
    <location>
        <position position="153"/>
    </location>
</feature>
<dbReference type="OrthoDB" id="9762009at2"/>
<dbReference type="CDD" id="cd09159">
    <property type="entry name" value="PLDc_ybhO_like_2"/>
    <property type="match status" value="1"/>
</dbReference>
<reference evidence="3 4" key="1">
    <citation type="submission" date="2019-02" db="EMBL/GenBank/DDBJ databases">
        <title>Genomic Encyclopedia of Type Strains, Phase IV (KMG-IV): sequencing the most valuable type-strain genomes for metagenomic binning, comparative biology and taxonomic classification.</title>
        <authorList>
            <person name="Goeker M."/>
        </authorList>
    </citation>
    <scope>NUCLEOTIDE SEQUENCE [LARGE SCALE GENOMIC DNA]</scope>
    <source>
        <strain evidence="3 4">DSM 10617</strain>
    </source>
</reference>
<feature type="domain" description="PLD phosphodiesterase" evidence="2">
    <location>
        <begin position="362"/>
        <end position="389"/>
    </location>
</feature>